<gene>
    <name evidence="1" type="ORF">UFOVP1604_156</name>
</gene>
<name>A0A6J5SUC6_9CAUD</name>
<reference evidence="1" key="1">
    <citation type="submission" date="2020-05" db="EMBL/GenBank/DDBJ databases">
        <authorList>
            <person name="Chiriac C."/>
            <person name="Salcher M."/>
            <person name="Ghai R."/>
            <person name="Kavagutti S V."/>
        </authorList>
    </citation>
    <scope>NUCLEOTIDE SEQUENCE</scope>
</reference>
<evidence type="ECO:0000313" key="1">
    <source>
        <dbReference type="EMBL" id="CAB4219073.1"/>
    </source>
</evidence>
<protein>
    <submittedName>
        <fullName evidence="1">Uncharacterized protein</fullName>
    </submittedName>
</protein>
<dbReference type="EMBL" id="LR797474">
    <property type="protein sequence ID" value="CAB4219073.1"/>
    <property type="molecule type" value="Genomic_DNA"/>
</dbReference>
<sequence>MKHLKQFDNFINEARESDLEGLADLGLGPSQLDWDVEYDEDMQNTEKSDRQEIYDYESPTGAHITKVEGVIEAFQTQLTIYFSNEDKIQMHVKFSQHPVFKGSSAFQVRHGGKWHSLLSTDQAEEWLEKCEDTSSAVQPIFYYYEEFLKTLNEGLNITTNEMMKPDYTRLQLFIRALRDLPIDSNIILKIRQLINNLVIDPYHNRITILAEIDHGFSDIPGISELVAKFSRPLTEARDIEPHEEAELANMKDTVDDLNGLIELGLMDDSGYRKEMVAIIKAFNKFIKGLNLDLKDQADLDLLKSLGAKAGQDSLMGLDSPGARALLAKGLHLVSSPTQLANGSLIFSVDPEYRRRDGWGIGFFPGPKVIRRMTPKQINIGVWSRRAGSMDIAIKHFKDTSTNIDFYNKAMLWAADNIDFEHAVMYPEKHVWKYYKKKKETRAKRTESDELRLQADAIASEVRIMPYQSGPARLAALEKYIEAQKLRLKAAQLDNNQRDIYFAKDQITHMELDIANLKKYGYN</sequence>
<accession>A0A6J5SUC6</accession>
<proteinExistence type="predicted"/>
<organism evidence="1">
    <name type="scientific">uncultured Caudovirales phage</name>
    <dbReference type="NCBI Taxonomy" id="2100421"/>
    <lineage>
        <taxon>Viruses</taxon>
        <taxon>Duplodnaviria</taxon>
        <taxon>Heunggongvirae</taxon>
        <taxon>Uroviricota</taxon>
        <taxon>Caudoviricetes</taxon>
        <taxon>Peduoviridae</taxon>
        <taxon>Maltschvirus</taxon>
        <taxon>Maltschvirus maltsch</taxon>
    </lineage>
</organism>